<evidence type="ECO:0000256" key="2">
    <source>
        <dbReference type="ARBA" id="ARBA00023004"/>
    </source>
</evidence>
<dbReference type="Proteomes" id="UP000824024">
    <property type="component" value="Unassembled WGS sequence"/>
</dbReference>
<dbReference type="PANTHER" id="PTHR40447:SF1">
    <property type="entry name" value="ANAEROBIC SULFITE REDUCTASE SUBUNIT A"/>
    <property type="match status" value="1"/>
</dbReference>
<evidence type="ECO:0000259" key="4">
    <source>
        <dbReference type="PROSITE" id="PS51379"/>
    </source>
</evidence>
<dbReference type="InterPro" id="IPR017896">
    <property type="entry name" value="4Fe4S_Fe-S-bd"/>
</dbReference>
<evidence type="ECO:0000256" key="3">
    <source>
        <dbReference type="ARBA" id="ARBA00023014"/>
    </source>
</evidence>
<reference evidence="5" key="1">
    <citation type="journal article" date="2021" name="PeerJ">
        <title>Extensive microbial diversity within the chicken gut microbiome revealed by metagenomics and culture.</title>
        <authorList>
            <person name="Gilroy R."/>
            <person name="Ravi A."/>
            <person name="Getino M."/>
            <person name="Pursley I."/>
            <person name="Horton D.L."/>
            <person name="Alikhan N.F."/>
            <person name="Baker D."/>
            <person name="Gharbi K."/>
            <person name="Hall N."/>
            <person name="Watson M."/>
            <person name="Adriaenssens E.M."/>
            <person name="Foster-Nyarko E."/>
            <person name="Jarju S."/>
            <person name="Secka A."/>
            <person name="Antonio M."/>
            <person name="Oren A."/>
            <person name="Chaudhuri R.R."/>
            <person name="La Ragione R."/>
            <person name="Hildebrand F."/>
            <person name="Pallen M.J."/>
        </authorList>
    </citation>
    <scope>NUCLEOTIDE SEQUENCE</scope>
    <source>
        <strain evidence="5">CHK192-9172</strain>
    </source>
</reference>
<evidence type="ECO:0000313" key="5">
    <source>
        <dbReference type="EMBL" id="HIZ08198.1"/>
    </source>
</evidence>
<proteinExistence type="predicted"/>
<reference evidence="5" key="2">
    <citation type="submission" date="2021-04" db="EMBL/GenBank/DDBJ databases">
        <authorList>
            <person name="Gilroy R."/>
        </authorList>
    </citation>
    <scope>NUCLEOTIDE SEQUENCE</scope>
    <source>
        <strain evidence="5">CHK192-9172</strain>
    </source>
</reference>
<dbReference type="PROSITE" id="PS51379">
    <property type="entry name" value="4FE4S_FER_2"/>
    <property type="match status" value="2"/>
</dbReference>
<comment type="caution">
    <text evidence="5">The sequence shown here is derived from an EMBL/GenBank/DDBJ whole genome shotgun (WGS) entry which is preliminary data.</text>
</comment>
<accession>A0A9D2D447</accession>
<dbReference type="SUPFAM" id="SSF46548">
    <property type="entry name" value="alpha-helical ferredoxin"/>
    <property type="match status" value="1"/>
</dbReference>
<dbReference type="PROSITE" id="PS00198">
    <property type="entry name" value="4FE4S_FER_1"/>
    <property type="match status" value="2"/>
</dbReference>
<protein>
    <submittedName>
        <fullName evidence="5">4Fe-4S dicluster domain-containing protein</fullName>
    </submittedName>
</protein>
<dbReference type="GO" id="GO:0046872">
    <property type="term" value="F:metal ion binding"/>
    <property type="evidence" value="ECO:0007669"/>
    <property type="project" value="UniProtKB-KW"/>
</dbReference>
<dbReference type="PANTHER" id="PTHR40447">
    <property type="entry name" value="ANAEROBIC SULFITE REDUCTASE SUBUNIT A"/>
    <property type="match status" value="1"/>
</dbReference>
<feature type="domain" description="4Fe-4S ferredoxin-type" evidence="4">
    <location>
        <begin position="292"/>
        <end position="323"/>
    </location>
</feature>
<dbReference type="InterPro" id="IPR017900">
    <property type="entry name" value="4Fe4S_Fe_S_CS"/>
</dbReference>
<organism evidence="5 6">
    <name type="scientific">Candidatus Eubacterium avistercoris</name>
    <dbReference type="NCBI Taxonomy" id="2838567"/>
    <lineage>
        <taxon>Bacteria</taxon>
        <taxon>Bacillati</taxon>
        <taxon>Bacillota</taxon>
        <taxon>Clostridia</taxon>
        <taxon>Eubacteriales</taxon>
        <taxon>Eubacteriaceae</taxon>
        <taxon>Eubacterium</taxon>
    </lineage>
</organism>
<dbReference type="EMBL" id="DXCH01000264">
    <property type="protein sequence ID" value="HIZ08198.1"/>
    <property type="molecule type" value="Genomic_DNA"/>
</dbReference>
<keyword evidence="2" id="KW-0408">Iron</keyword>
<feature type="domain" description="4Fe-4S ferredoxin-type" evidence="4">
    <location>
        <begin position="212"/>
        <end position="244"/>
    </location>
</feature>
<dbReference type="Pfam" id="PF17179">
    <property type="entry name" value="Fer4_22"/>
    <property type="match status" value="1"/>
</dbReference>
<sequence>MQLKKTDLTGALKILAADASVFVPGEIEGIKRFVLWDGESDVDLGGANTQLPPKDILFPCTEKMYNYKMGDSIEIKEIVEKPRQVIFGIRPCDMRSIDCMDHVFLEKGFVDSYYSRKRENVTLIAMGCTTPERTCFCDSMGLDPNNAPNADVMMNDGGDTLVLEAYTEKGKAVLEALNGLLSEGGQAKKDTACTLKVNMTPELPEKLAGMFDHPIWDEVTRACIGCATCTYVCPTCYCFDIDSDNHGAEGTKFRCWDSCMFSDYTRMAGGHDPRPTKKERVRNRYMHKLSYFHERYGQHLCVGCGRCVEKCPAHMDITMFIDKAAEV</sequence>
<name>A0A9D2D447_9FIRM</name>
<keyword evidence="3" id="KW-0411">Iron-sulfur</keyword>
<evidence type="ECO:0000256" key="1">
    <source>
        <dbReference type="ARBA" id="ARBA00022723"/>
    </source>
</evidence>
<dbReference type="GO" id="GO:0051536">
    <property type="term" value="F:iron-sulfur cluster binding"/>
    <property type="evidence" value="ECO:0007669"/>
    <property type="project" value="UniProtKB-KW"/>
</dbReference>
<dbReference type="AlphaFoldDB" id="A0A9D2D447"/>
<evidence type="ECO:0000313" key="6">
    <source>
        <dbReference type="Proteomes" id="UP000824024"/>
    </source>
</evidence>
<keyword evidence="1" id="KW-0479">Metal-binding</keyword>
<gene>
    <name evidence="5" type="ORF">IAA08_09710</name>
</gene>